<dbReference type="GO" id="GO:0005737">
    <property type="term" value="C:cytoplasm"/>
    <property type="evidence" value="ECO:0007669"/>
    <property type="project" value="TreeGrafter"/>
</dbReference>
<dbReference type="InterPro" id="IPR001128">
    <property type="entry name" value="Cyt_P450"/>
</dbReference>
<dbReference type="OrthoDB" id="1055148at2759"/>
<evidence type="ECO:0000256" key="5">
    <source>
        <dbReference type="ARBA" id="ARBA00023004"/>
    </source>
</evidence>
<dbReference type="InterPro" id="IPR017972">
    <property type="entry name" value="Cyt_P450_CS"/>
</dbReference>
<sequence>MFEYVLVFLLILIIWNLLKKPTQYPPGPWGIPLIGYFPFGLKAFHERIKELQAKHYPIFSWRFGSKFLVFICDFKLAKEVLNNQAFADRPSFSFIKVFDGEINMGITTSNGLTWHNIRRFTLRHMKDLGMGKSKIVSSIQREANELVEVMKKQSGTVAPVPHEMSTAIVNILWQMVAGKRHDLNDAEIISLDKDMNEFQENLGHLMVRDFFPWVDYVLPESLLNYISKRDMYRKLTKRIEMRFKKDIEEHIATLDENNPRDFIDEYLIEMEKQKDDPDSTMSERDLLGAIADMFAAGLATTSITLHWSVFYLAKYPDIQKDLQDQIDSVLPNGLSPTLEHRSRLPKVEAFFTEILRHSSLGEFGLPRTTPKDIKFAGHVIPKGAIVFPCEKYIHYDKKVYNSPEIFNPKRFLDSEGKFVNPKEGFIAFGMGKRQCIGESLARMEIFIFLVTMLQHVSFHPPPNKDVIMDNINILVFNIPHLKQDILIKSRF</sequence>
<evidence type="ECO:0000256" key="3">
    <source>
        <dbReference type="ARBA" id="ARBA00022723"/>
    </source>
</evidence>
<keyword evidence="3 7" id="KW-0479">Metal-binding</keyword>
<dbReference type="GO" id="GO:0020037">
    <property type="term" value="F:heme binding"/>
    <property type="evidence" value="ECO:0007669"/>
    <property type="project" value="InterPro"/>
</dbReference>
<keyword evidence="9" id="KW-0732">Signal</keyword>
<evidence type="ECO:0000313" key="10">
    <source>
        <dbReference type="EMBL" id="KAB7507567.1"/>
    </source>
</evidence>
<evidence type="ECO:0000256" key="2">
    <source>
        <dbReference type="ARBA" id="ARBA00010617"/>
    </source>
</evidence>
<dbReference type="GO" id="GO:0008395">
    <property type="term" value="F:steroid hydroxylase activity"/>
    <property type="evidence" value="ECO:0007669"/>
    <property type="project" value="TreeGrafter"/>
</dbReference>
<dbReference type="PRINTS" id="PR00385">
    <property type="entry name" value="P450"/>
</dbReference>
<evidence type="ECO:0000256" key="8">
    <source>
        <dbReference type="RuleBase" id="RU000461"/>
    </source>
</evidence>
<comment type="caution">
    <text evidence="10">The sequence shown here is derived from an EMBL/GenBank/DDBJ whole genome shotgun (WGS) entry which is preliminary data.</text>
</comment>
<dbReference type="AlphaFoldDB" id="A0A5N5TN11"/>
<gene>
    <name evidence="10" type="ORF">Anas_03200</name>
</gene>
<dbReference type="GO" id="GO:0005506">
    <property type="term" value="F:iron ion binding"/>
    <property type="evidence" value="ECO:0007669"/>
    <property type="project" value="InterPro"/>
</dbReference>
<evidence type="ECO:0000313" key="11">
    <source>
        <dbReference type="Proteomes" id="UP000326759"/>
    </source>
</evidence>
<evidence type="ECO:0000256" key="9">
    <source>
        <dbReference type="SAM" id="SignalP"/>
    </source>
</evidence>
<evidence type="ECO:0000256" key="6">
    <source>
        <dbReference type="ARBA" id="ARBA00023033"/>
    </source>
</evidence>
<dbReference type="GO" id="GO:0006082">
    <property type="term" value="P:organic acid metabolic process"/>
    <property type="evidence" value="ECO:0007669"/>
    <property type="project" value="TreeGrafter"/>
</dbReference>
<keyword evidence="4 8" id="KW-0560">Oxidoreductase</keyword>
<proteinExistence type="inferred from homology"/>
<comment type="cofactor">
    <cofactor evidence="1 7">
        <name>heme</name>
        <dbReference type="ChEBI" id="CHEBI:30413"/>
    </cofactor>
</comment>
<dbReference type="InterPro" id="IPR036396">
    <property type="entry name" value="Cyt_P450_sf"/>
</dbReference>
<keyword evidence="5 7" id="KW-0408">Iron</keyword>
<dbReference type="SUPFAM" id="SSF48264">
    <property type="entry name" value="Cytochrome P450"/>
    <property type="match status" value="1"/>
</dbReference>
<dbReference type="InterPro" id="IPR002401">
    <property type="entry name" value="Cyt_P450_E_grp-I"/>
</dbReference>
<keyword evidence="6 8" id="KW-0503">Monooxygenase</keyword>
<keyword evidence="7 8" id="KW-0349">Heme</keyword>
<evidence type="ECO:0000256" key="7">
    <source>
        <dbReference type="PIRSR" id="PIRSR602401-1"/>
    </source>
</evidence>
<dbReference type="InterPro" id="IPR050182">
    <property type="entry name" value="Cytochrome_P450_fam2"/>
</dbReference>
<protein>
    <submittedName>
        <fullName evidence="10">Cytochrome P450 2L1</fullName>
    </submittedName>
</protein>
<dbReference type="PANTHER" id="PTHR24300:SF403">
    <property type="entry name" value="CYTOCHROME P450 306A1"/>
    <property type="match status" value="1"/>
</dbReference>
<feature type="chain" id="PRO_5024356584" evidence="9">
    <location>
        <begin position="24"/>
        <end position="491"/>
    </location>
</feature>
<name>A0A5N5TN11_9CRUS</name>
<comment type="similarity">
    <text evidence="2 8">Belongs to the cytochrome P450 family.</text>
</comment>
<dbReference type="FunFam" id="1.10.630.10:FF:000036">
    <property type="entry name" value="CYtochrome P450 family"/>
    <property type="match status" value="1"/>
</dbReference>
<dbReference type="Gene3D" id="1.10.630.10">
    <property type="entry name" value="Cytochrome P450"/>
    <property type="match status" value="1"/>
</dbReference>
<dbReference type="PANTHER" id="PTHR24300">
    <property type="entry name" value="CYTOCHROME P450 508A4-RELATED"/>
    <property type="match status" value="1"/>
</dbReference>
<dbReference type="PRINTS" id="PR00463">
    <property type="entry name" value="EP450I"/>
</dbReference>
<feature type="signal peptide" evidence="9">
    <location>
        <begin position="1"/>
        <end position="23"/>
    </location>
</feature>
<dbReference type="PROSITE" id="PS00086">
    <property type="entry name" value="CYTOCHROME_P450"/>
    <property type="match status" value="1"/>
</dbReference>
<evidence type="ECO:0000256" key="1">
    <source>
        <dbReference type="ARBA" id="ARBA00001971"/>
    </source>
</evidence>
<dbReference type="GO" id="GO:0016712">
    <property type="term" value="F:oxidoreductase activity, acting on paired donors, with incorporation or reduction of molecular oxygen, reduced flavin or flavoprotein as one donor, and incorporation of one atom of oxygen"/>
    <property type="evidence" value="ECO:0007669"/>
    <property type="project" value="TreeGrafter"/>
</dbReference>
<accession>A0A5N5TN11</accession>
<feature type="binding site" description="axial binding residue" evidence="7">
    <location>
        <position position="435"/>
    </location>
    <ligand>
        <name>heme</name>
        <dbReference type="ChEBI" id="CHEBI:30413"/>
    </ligand>
    <ligandPart>
        <name>Fe</name>
        <dbReference type="ChEBI" id="CHEBI:18248"/>
    </ligandPart>
</feature>
<dbReference type="Proteomes" id="UP000326759">
    <property type="component" value="Unassembled WGS sequence"/>
</dbReference>
<dbReference type="GO" id="GO:0006805">
    <property type="term" value="P:xenobiotic metabolic process"/>
    <property type="evidence" value="ECO:0007669"/>
    <property type="project" value="TreeGrafter"/>
</dbReference>
<dbReference type="EMBL" id="SEYY01000298">
    <property type="protein sequence ID" value="KAB7507567.1"/>
    <property type="molecule type" value="Genomic_DNA"/>
</dbReference>
<keyword evidence="11" id="KW-1185">Reference proteome</keyword>
<reference evidence="10 11" key="1">
    <citation type="journal article" date="2019" name="PLoS Biol.">
        <title>Sex chromosomes control vertical transmission of feminizing Wolbachia symbionts in an isopod.</title>
        <authorList>
            <person name="Becking T."/>
            <person name="Chebbi M.A."/>
            <person name="Giraud I."/>
            <person name="Moumen B."/>
            <person name="Laverre T."/>
            <person name="Caubet Y."/>
            <person name="Peccoud J."/>
            <person name="Gilbert C."/>
            <person name="Cordaux R."/>
        </authorList>
    </citation>
    <scope>NUCLEOTIDE SEQUENCE [LARGE SCALE GENOMIC DNA]</scope>
    <source>
        <strain evidence="10">ANa2</strain>
        <tissue evidence="10">Whole body excluding digestive tract and cuticle</tissue>
    </source>
</reference>
<organism evidence="10 11">
    <name type="scientific">Armadillidium nasatum</name>
    <dbReference type="NCBI Taxonomy" id="96803"/>
    <lineage>
        <taxon>Eukaryota</taxon>
        <taxon>Metazoa</taxon>
        <taxon>Ecdysozoa</taxon>
        <taxon>Arthropoda</taxon>
        <taxon>Crustacea</taxon>
        <taxon>Multicrustacea</taxon>
        <taxon>Malacostraca</taxon>
        <taxon>Eumalacostraca</taxon>
        <taxon>Peracarida</taxon>
        <taxon>Isopoda</taxon>
        <taxon>Oniscidea</taxon>
        <taxon>Crinocheta</taxon>
        <taxon>Armadillidiidae</taxon>
        <taxon>Armadillidium</taxon>
    </lineage>
</organism>
<evidence type="ECO:0000256" key="4">
    <source>
        <dbReference type="ARBA" id="ARBA00023002"/>
    </source>
</evidence>
<dbReference type="Pfam" id="PF00067">
    <property type="entry name" value="p450"/>
    <property type="match status" value="1"/>
</dbReference>